<dbReference type="EMBL" id="DF933839">
    <property type="protein sequence ID" value="GAM42011.1"/>
    <property type="molecule type" value="Genomic_DNA"/>
</dbReference>
<proteinExistence type="predicted"/>
<name>A0A0B8MYN7_TALPI</name>
<gene>
    <name evidence="6" type="ORF">TCE0_043r15604</name>
</gene>
<dbReference type="PANTHER" id="PTHR23502:SF2">
    <property type="entry name" value="TRANSPORTER, PUTATIVE (AFU_ORTHOLOGUE AFUA_2G08910)-RELATED"/>
    <property type="match status" value="1"/>
</dbReference>
<comment type="subcellular location">
    <subcellularLocation>
        <location evidence="1">Membrane</location>
        <topology evidence="1">Multi-pass membrane protein</topology>
    </subcellularLocation>
</comment>
<feature type="transmembrane region" description="Helical" evidence="5">
    <location>
        <begin position="72"/>
        <end position="94"/>
    </location>
</feature>
<dbReference type="PANTHER" id="PTHR23502">
    <property type="entry name" value="MAJOR FACILITATOR SUPERFAMILY"/>
    <property type="match status" value="1"/>
</dbReference>
<evidence type="ECO:0000256" key="3">
    <source>
        <dbReference type="ARBA" id="ARBA00022989"/>
    </source>
</evidence>
<sequence>MRCLNVRIPVGIPPQSPTDRQWSLLFLVQTQNSPAGSWNVTPIVGVAIAAFGNQVVTTVLITYAVDTNHTEAASVGVFITFVRQIWGFIGPFWFPDMFDNVGVAKSAGVAAALLVGVSLLPTMLLQWRGQAWRRTGKVVVGAV</sequence>
<keyword evidence="4 5" id="KW-0472">Membrane</keyword>
<dbReference type="GO" id="GO:0005886">
    <property type="term" value="C:plasma membrane"/>
    <property type="evidence" value="ECO:0007669"/>
    <property type="project" value="TreeGrafter"/>
</dbReference>
<dbReference type="SUPFAM" id="SSF103473">
    <property type="entry name" value="MFS general substrate transporter"/>
    <property type="match status" value="1"/>
</dbReference>
<feature type="transmembrane region" description="Helical" evidence="5">
    <location>
        <begin position="106"/>
        <end position="127"/>
    </location>
</feature>
<keyword evidence="3 5" id="KW-1133">Transmembrane helix</keyword>
<dbReference type="AlphaFoldDB" id="A0A0B8MYN7"/>
<reference evidence="7" key="1">
    <citation type="journal article" date="2015" name="Genome Announc.">
        <title>Draft genome sequence of Talaromyces cellulolyticus strain Y-94, a source of lignocellulosic biomass-degrading enzymes.</title>
        <authorList>
            <person name="Fujii T."/>
            <person name="Koike H."/>
            <person name="Sawayama S."/>
            <person name="Yano S."/>
            <person name="Inoue H."/>
        </authorList>
    </citation>
    <scope>NUCLEOTIDE SEQUENCE [LARGE SCALE GENOMIC DNA]</scope>
    <source>
        <strain evidence="7">Y-94</strain>
    </source>
</reference>
<evidence type="ECO:0000313" key="6">
    <source>
        <dbReference type="EMBL" id="GAM42011.1"/>
    </source>
</evidence>
<accession>A0A0B8MYN7</accession>
<evidence type="ECO:0000313" key="7">
    <source>
        <dbReference type="Proteomes" id="UP000053095"/>
    </source>
</evidence>
<feature type="transmembrane region" description="Helical" evidence="5">
    <location>
        <begin position="43"/>
        <end position="65"/>
    </location>
</feature>
<dbReference type="InterPro" id="IPR036259">
    <property type="entry name" value="MFS_trans_sf"/>
</dbReference>
<evidence type="ECO:0000256" key="1">
    <source>
        <dbReference type="ARBA" id="ARBA00004141"/>
    </source>
</evidence>
<protein>
    <submittedName>
        <fullName evidence="6">MFS transporter</fullName>
    </submittedName>
</protein>
<dbReference type="Proteomes" id="UP000053095">
    <property type="component" value="Unassembled WGS sequence"/>
</dbReference>
<dbReference type="GO" id="GO:0022857">
    <property type="term" value="F:transmembrane transporter activity"/>
    <property type="evidence" value="ECO:0007669"/>
    <property type="project" value="TreeGrafter"/>
</dbReference>
<organism evidence="6 7">
    <name type="scientific">Talaromyces pinophilus</name>
    <name type="common">Penicillium pinophilum</name>
    <dbReference type="NCBI Taxonomy" id="128442"/>
    <lineage>
        <taxon>Eukaryota</taxon>
        <taxon>Fungi</taxon>
        <taxon>Dikarya</taxon>
        <taxon>Ascomycota</taxon>
        <taxon>Pezizomycotina</taxon>
        <taxon>Eurotiomycetes</taxon>
        <taxon>Eurotiomycetidae</taxon>
        <taxon>Eurotiales</taxon>
        <taxon>Trichocomaceae</taxon>
        <taxon>Talaromyces</taxon>
        <taxon>Talaromyces sect. Talaromyces</taxon>
    </lineage>
</organism>
<evidence type="ECO:0000256" key="2">
    <source>
        <dbReference type="ARBA" id="ARBA00022692"/>
    </source>
</evidence>
<evidence type="ECO:0000256" key="4">
    <source>
        <dbReference type="ARBA" id="ARBA00023136"/>
    </source>
</evidence>
<keyword evidence="7" id="KW-1185">Reference proteome</keyword>
<keyword evidence="2 5" id="KW-0812">Transmembrane</keyword>
<evidence type="ECO:0000256" key="5">
    <source>
        <dbReference type="SAM" id="Phobius"/>
    </source>
</evidence>